<protein>
    <submittedName>
        <fullName evidence="1">Uncharacterized protein</fullName>
    </submittedName>
</protein>
<proteinExistence type="predicted"/>
<dbReference type="RefSeq" id="XP_044662197.1">
    <property type="nucleotide sequence ID" value="XM_044806262.1"/>
</dbReference>
<dbReference type="AlphaFoldDB" id="A0A9P3CXI2"/>
<comment type="caution">
    <text evidence="1">The sequence shown here is derived from an EMBL/GenBank/DDBJ whole genome shotgun (WGS) entry which is preliminary data.</text>
</comment>
<dbReference type="GeneID" id="68296370"/>
<name>A0A9P3CXI2_9PEZI</name>
<sequence>MPNARPPKCAEWAVRLCSLSNRYKSNAAYAIATAYSGMGTTPIIIIGAKGMRQADNETVAMMNPDAPRSASVFRIRLGAEVSEKGFQDLEMVFGAGVALERWWMSQAEDEAKLPVRASK</sequence>
<dbReference type="EMBL" id="BOLY01000007">
    <property type="protein sequence ID" value="GIZ47710.1"/>
    <property type="molecule type" value="Genomic_DNA"/>
</dbReference>
<accession>A0A9P3CXI2</accession>
<evidence type="ECO:0000313" key="1">
    <source>
        <dbReference type="EMBL" id="GIZ47710.1"/>
    </source>
</evidence>
<organism evidence="1 2">
    <name type="scientific">Cercospora kikuchii</name>
    <dbReference type="NCBI Taxonomy" id="84275"/>
    <lineage>
        <taxon>Eukaryota</taxon>
        <taxon>Fungi</taxon>
        <taxon>Dikarya</taxon>
        <taxon>Ascomycota</taxon>
        <taxon>Pezizomycotina</taxon>
        <taxon>Dothideomycetes</taxon>
        <taxon>Dothideomycetidae</taxon>
        <taxon>Mycosphaerellales</taxon>
        <taxon>Mycosphaerellaceae</taxon>
        <taxon>Cercospora</taxon>
    </lineage>
</organism>
<gene>
    <name evidence="1" type="ORF">CKM354_001079500</name>
</gene>
<evidence type="ECO:0000313" key="2">
    <source>
        <dbReference type="Proteomes" id="UP000825890"/>
    </source>
</evidence>
<reference evidence="1 2" key="1">
    <citation type="submission" date="2021-01" db="EMBL/GenBank/DDBJ databases">
        <title>Cercospora kikuchii MAFF 305040 whole genome shotgun sequence.</title>
        <authorList>
            <person name="Kashiwa T."/>
            <person name="Suzuki T."/>
        </authorList>
    </citation>
    <scope>NUCLEOTIDE SEQUENCE [LARGE SCALE GENOMIC DNA]</scope>
    <source>
        <strain evidence="1 2">MAFF 305040</strain>
    </source>
</reference>
<dbReference type="Proteomes" id="UP000825890">
    <property type="component" value="Unassembled WGS sequence"/>
</dbReference>
<keyword evidence="2" id="KW-1185">Reference proteome</keyword>